<evidence type="ECO:0008006" key="3">
    <source>
        <dbReference type="Google" id="ProtNLM"/>
    </source>
</evidence>
<sequence length="99" mass="11249">MPDELTRLQSWYDEHCNGDWEHSYGVHIETLDNPGWSLRIDLSGTEYSGRKLAMVENGISGAKRTWTAYYIENDQFCAAGGPSTLPLLIGCFFDWIDSQ</sequence>
<name>A0A5C6EVK3_9BACT</name>
<comment type="caution">
    <text evidence="1">The sequence shown here is derived from an EMBL/GenBank/DDBJ whole genome shotgun (WGS) entry which is preliminary data.</text>
</comment>
<proteinExistence type="predicted"/>
<organism evidence="1 2">
    <name type="scientific">Rubripirellula reticaptiva</name>
    <dbReference type="NCBI Taxonomy" id="2528013"/>
    <lineage>
        <taxon>Bacteria</taxon>
        <taxon>Pseudomonadati</taxon>
        <taxon>Planctomycetota</taxon>
        <taxon>Planctomycetia</taxon>
        <taxon>Pirellulales</taxon>
        <taxon>Pirellulaceae</taxon>
        <taxon>Rubripirellula</taxon>
    </lineage>
</organism>
<dbReference type="InterPro" id="IPR028228">
    <property type="entry name" value="Imm53"/>
</dbReference>
<dbReference type="RefSeq" id="WP_146534856.1">
    <property type="nucleotide sequence ID" value="NZ_SJPX01000003.1"/>
</dbReference>
<gene>
    <name evidence="1" type="ORF">Poly59_31110</name>
</gene>
<keyword evidence="2" id="KW-1185">Reference proteome</keyword>
<dbReference type="AlphaFoldDB" id="A0A5C6EVK3"/>
<dbReference type="Pfam" id="PF15580">
    <property type="entry name" value="Imm53"/>
    <property type="match status" value="1"/>
</dbReference>
<dbReference type="OrthoDB" id="278308at2"/>
<reference evidence="1 2" key="1">
    <citation type="submission" date="2019-02" db="EMBL/GenBank/DDBJ databases">
        <title>Deep-cultivation of Planctomycetes and their phenomic and genomic characterization uncovers novel biology.</title>
        <authorList>
            <person name="Wiegand S."/>
            <person name="Jogler M."/>
            <person name="Boedeker C."/>
            <person name="Pinto D."/>
            <person name="Vollmers J."/>
            <person name="Rivas-Marin E."/>
            <person name="Kohn T."/>
            <person name="Peeters S.H."/>
            <person name="Heuer A."/>
            <person name="Rast P."/>
            <person name="Oberbeckmann S."/>
            <person name="Bunk B."/>
            <person name="Jeske O."/>
            <person name="Meyerdierks A."/>
            <person name="Storesund J.E."/>
            <person name="Kallscheuer N."/>
            <person name="Luecker S."/>
            <person name="Lage O.M."/>
            <person name="Pohl T."/>
            <person name="Merkel B.J."/>
            <person name="Hornburger P."/>
            <person name="Mueller R.-W."/>
            <person name="Bruemmer F."/>
            <person name="Labrenz M."/>
            <person name="Spormann A.M."/>
            <person name="Op Den Camp H."/>
            <person name="Overmann J."/>
            <person name="Amann R."/>
            <person name="Jetten M.S.M."/>
            <person name="Mascher T."/>
            <person name="Medema M.H."/>
            <person name="Devos D.P."/>
            <person name="Kaster A.-K."/>
            <person name="Ovreas L."/>
            <person name="Rohde M."/>
            <person name="Galperin M.Y."/>
            <person name="Jogler C."/>
        </authorList>
    </citation>
    <scope>NUCLEOTIDE SEQUENCE [LARGE SCALE GENOMIC DNA]</scope>
    <source>
        <strain evidence="1 2">Poly59</strain>
    </source>
</reference>
<protein>
    <recommendedName>
        <fullName evidence="3">Immunity protein 53</fullName>
    </recommendedName>
</protein>
<accession>A0A5C6EVK3</accession>
<evidence type="ECO:0000313" key="1">
    <source>
        <dbReference type="EMBL" id="TWU51519.1"/>
    </source>
</evidence>
<dbReference type="EMBL" id="SJPX01000003">
    <property type="protein sequence ID" value="TWU51519.1"/>
    <property type="molecule type" value="Genomic_DNA"/>
</dbReference>
<dbReference type="Proteomes" id="UP000317977">
    <property type="component" value="Unassembled WGS sequence"/>
</dbReference>
<evidence type="ECO:0000313" key="2">
    <source>
        <dbReference type="Proteomes" id="UP000317977"/>
    </source>
</evidence>